<protein>
    <submittedName>
        <fullName evidence="1">Uncharacterized protein</fullName>
    </submittedName>
</protein>
<dbReference type="EMBL" id="JACGWJ010000004">
    <property type="protein sequence ID" value="KAL0423909.1"/>
    <property type="molecule type" value="Genomic_DNA"/>
</dbReference>
<dbReference type="Pfam" id="PF08284">
    <property type="entry name" value="RVP_2"/>
    <property type="match status" value="1"/>
</dbReference>
<proteinExistence type="predicted"/>
<gene>
    <name evidence="1" type="ORF">Sradi_0925700</name>
</gene>
<sequence length="444" mass="50465">MMIFHSDFPESYYVTCFINGLRPAIKGPVISLRPTRLHQAVALAKNQENTVNAILQLANLTIKPWTNNTKNFTTPKPHYNPIIPKTHHPPPKPFTKKTNPLASVRRILSEVEMQAQRSKNLCYNCDEIFRPGHKCKQQFMYCILTEEEAAVDEAGETPIEETKEMDMTISINALSGNTDFNTFRVKGRAYGQELQLLIDGGSTHCFLDEKTAIQLGYQLQQITPMVVSVVDGRQMVSQLYCPTFTWEIQGHSFSYPTRTLTLGGCHMVPGGDWLRQYSPIAYDYKAMTVTVSKNRKKLEFKALRQQSELHFISAKSMSKLITEKTYGFVGQLHSISAVPSFDKLSFSQDIALNQLLAGYENLLQEPQGLPPRRDIEHQITLKPEAVPRRMHPYRYSYAQKGEIEAIVKTLLHDGIIQPSQSSFGSLVLLVKEKDERSMCVDYRI</sequence>
<reference evidence="1" key="2">
    <citation type="journal article" date="2024" name="Plant">
        <title>Genomic evolution and insights into agronomic trait innovations of Sesamum species.</title>
        <authorList>
            <person name="Miao H."/>
            <person name="Wang L."/>
            <person name="Qu L."/>
            <person name="Liu H."/>
            <person name="Sun Y."/>
            <person name="Le M."/>
            <person name="Wang Q."/>
            <person name="Wei S."/>
            <person name="Zheng Y."/>
            <person name="Lin W."/>
            <person name="Duan Y."/>
            <person name="Cao H."/>
            <person name="Xiong S."/>
            <person name="Wang X."/>
            <person name="Wei L."/>
            <person name="Li C."/>
            <person name="Ma Q."/>
            <person name="Ju M."/>
            <person name="Zhao R."/>
            <person name="Li G."/>
            <person name="Mu C."/>
            <person name="Tian Q."/>
            <person name="Mei H."/>
            <person name="Zhang T."/>
            <person name="Gao T."/>
            <person name="Zhang H."/>
        </authorList>
    </citation>
    <scope>NUCLEOTIDE SEQUENCE</scope>
    <source>
        <strain evidence="1">G02</strain>
    </source>
</reference>
<dbReference type="InterPro" id="IPR021109">
    <property type="entry name" value="Peptidase_aspartic_dom_sf"/>
</dbReference>
<dbReference type="SUPFAM" id="SSF50630">
    <property type="entry name" value="Acid proteases"/>
    <property type="match status" value="1"/>
</dbReference>
<accession>A0AAW2V2R3</accession>
<dbReference type="PANTHER" id="PTHR15503:SF40">
    <property type="match status" value="1"/>
</dbReference>
<evidence type="ECO:0000313" key="1">
    <source>
        <dbReference type="EMBL" id="KAL0423909.1"/>
    </source>
</evidence>
<dbReference type="PANTHER" id="PTHR15503">
    <property type="entry name" value="LDOC1 RELATED"/>
    <property type="match status" value="1"/>
</dbReference>
<name>A0AAW2V2R3_SESRA</name>
<dbReference type="InterPro" id="IPR032567">
    <property type="entry name" value="RTL1-rel"/>
</dbReference>
<comment type="caution">
    <text evidence="1">The sequence shown here is derived from an EMBL/GenBank/DDBJ whole genome shotgun (WGS) entry which is preliminary data.</text>
</comment>
<dbReference type="SUPFAM" id="SSF56672">
    <property type="entry name" value="DNA/RNA polymerases"/>
    <property type="match status" value="1"/>
</dbReference>
<dbReference type="InterPro" id="IPR043502">
    <property type="entry name" value="DNA/RNA_pol_sf"/>
</dbReference>
<organism evidence="1">
    <name type="scientific">Sesamum radiatum</name>
    <name type="common">Black benniseed</name>
    <dbReference type="NCBI Taxonomy" id="300843"/>
    <lineage>
        <taxon>Eukaryota</taxon>
        <taxon>Viridiplantae</taxon>
        <taxon>Streptophyta</taxon>
        <taxon>Embryophyta</taxon>
        <taxon>Tracheophyta</taxon>
        <taxon>Spermatophyta</taxon>
        <taxon>Magnoliopsida</taxon>
        <taxon>eudicotyledons</taxon>
        <taxon>Gunneridae</taxon>
        <taxon>Pentapetalae</taxon>
        <taxon>asterids</taxon>
        <taxon>lamiids</taxon>
        <taxon>Lamiales</taxon>
        <taxon>Pedaliaceae</taxon>
        <taxon>Sesamum</taxon>
    </lineage>
</organism>
<dbReference type="Gene3D" id="3.10.10.10">
    <property type="entry name" value="HIV Type 1 Reverse Transcriptase, subunit A, domain 1"/>
    <property type="match status" value="1"/>
</dbReference>
<dbReference type="CDD" id="cd00303">
    <property type="entry name" value="retropepsin_like"/>
    <property type="match status" value="1"/>
</dbReference>
<dbReference type="Gene3D" id="2.40.70.10">
    <property type="entry name" value="Acid Proteases"/>
    <property type="match status" value="1"/>
</dbReference>
<dbReference type="AlphaFoldDB" id="A0AAW2V2R3"/>
<reference evidence="1" key="1">
    <citation type="submission" date="2020-06" db="EMBL/GenBank/DDBJ databases">
        <authorList>
            <person name="Li T."/>
            <person name="Hu X."/>
            <person name="Zhang T."/>
            <person name="Song X."/>
            <person name="Zhang H."/>
            <person name="Dai N."/>
            <person name="Sheng W."/>
            <person name="Hou X."/>
            <person name="Wei L."/>
        </authorList>
    </citation>
    <scope>NUCLEOTIDE SEQUENCE</scope>
    <source>
        <strain evidence="1">G02</strain>
        <tissue evidence="1">Leaf</tissue>
    </source>
</reference>